<evidence type="ECO:0000256" key="1">
    <source>
        <dbReference type="ARBA" id="ARBA00004613"/>
    </source>
</evidence>
<comment type="subcellular location">
    <subcellularLocation>
        <location evidence="1">Secreted</location>
    </subcellularLocation>
</comment>
<dbReference type="GO" id="GO:0005576">
    <property type="term" value="C:extracellular region"/>
    <property type="evidence" value="ECO:0007669"/>
    <property type="project" value="UniProtKB-SubCell"/>
</dbReference>
<proteinExistence type="predicted"/>
<keyword evidence="2" id="KW-0964">Secreted</keyword>
<evidence type="ECO:0000313" key="6">
    <source>
        <dbReference type="Proteomes" id="UP001152795"/>
    </source>
</evidence>
<evidence type="ECO:0000256" key="3">
    <source>
        <dbReference type="ARBA" id="ARBA00022729"/>
    </source>
</evidence>
<keyword evidence="4" id="KW-0325">Glycoprotein</keyword>
<dbReference type="Pfam" id="PF13330">
    <property type="entry name" value="Mucin2_WxxW"/>
    <property type="match status" value="1"/>
</dbReference>
<evidence type="ECO:0000313" key="5">
    <source>
        <dbReference type="EMBL" id="CAB4006849.1"/>
    </source>
</evidence>
<evidence type="ECO:0000256" key="2">
    <source>
        <dbReference type="ARBA" id="ARBA00022525"/>
    </source>
</evidence>
<comment type="caution">
    <text evidence="5">The sequence shown here is derived from an EMBL/GenBank/DDBJ whole genome shotgun (WGS) entry which is preliminary data.</text>
</comment>
<dbReference type="InterPro" id="IPR025155">
    <property type="entry name" value="WxxW_domain"/>
</dbReference>
<dbReference type="AlphaFoldDB" id="A0A7D9EDX0"/>
<dbReference type="OrthoDB" id="6049857at2759"/>
<protein>
    <submittedName>
        <fullName evidence="5">Uncharacterized protein</fullName>
    </submittedName>
</protein>
<gene>
    <name evidence="5" type="ORF">PACLA_8A088539</name>
</gene>
<evidence type="ECO:0000256" key="4">
    <source>
        <dbReference type="ARBA" id="ARBA00023180"/>
    </source>
</evidence>
<sequence length="95" mass="10631">LSASYNWTGWYDRDDPTGVADFEVYVDYATPPCGSNAKPVGADCRVKTTGLVWYSANQVLLDCYECSAKGLACFNKYQTNGQCQDYEIRFLCLSQ</sequence>
<dbReference type="EMBL" id="CACRXK020005622">
    <property type="protein sequence ID" value="CAB4006849.1"/>
    <property type="molecule type" value="Genomic_DNA"/>
</dbReference>
<organism evidence="5 6">
    <name type="scientific">Paramuricea clavata</name>
    <name type="common">Red gorgonian</name>
    <name type="synonym">Violescent sea-whip</name>
    <dbReference type="NCBI Taxonomy" id="317549"/>
    <lineage>
        <taxon>Eukaryota</taxon>
        <taxon>Metazoa</taxon>
        <taxon>Cnidaria</taxon>
        <taxon>Anthozoa</taxon>
        <taxon>Octocorallia</taxon>
        <taxon>Malacalcyonacea</taxon>
        <taxon>Plexauridae</taxon>
        <taxon>Paramuricea</taxon>
    </lineage>
</organism>
<dbReference type="Proteomes" id="UP001152795">
    <property type="component" value="Unassembled WGS sequence"/>
</dbReference>
<reference evidence="5" key="1">
    <citation type="submission" date="2020-04" db="EMBL/GenBank/DDBJ databases">
        <authorList>
            <person name="Alioto T."/>
            <person name="Alioto T."/>
            <person name="Gomez Garrido J."/>
        </authorList>
    </citation>
    <scope>NUCLEOTIDE SEQUENCE</scope>
    <source>
        <strain evidence="5">A484AB</strain>
    </source>
</reference>
<feature type="non-terminal residue" evidence="5">
    <location>
        <position position="95"/>
    </location>
</feature>
<keyword evidence="3" id="KW-0732">Signal</keyword>
<name>A0A7D9EDX0_PARCT</name>
<accession>A0A7D9EDX0</accession>
<keyword evidence="6" id="KW-1185">Reference proteome</keyword>